<sequence length="220" mass="24826">MAMPVTSGGGDPNPPHGDAALPVHPAPVNTNLNHTITEKLDLTNYLFWRTQVKPVIRGYNLLHFIHEVLIPQRFATVEDANAGRVTETFELWDQQDQLLLSWLHSTISAPILQKFVNCKTSWHLWDRINNHFHTHMNVKCNHLRTLHQLTLDGHTVSEFLSAIQDLVDSLNAIGEPISVHEHIAVIVEGLPETYESSISFIDNHAEPLTVDEIETLLIGH</sequence>
<dbReference type="EMBL" id="QZWG01000018">
    <property type="protein sequence ID" value="RZB52191.1"/>
    <property type="molecule type" value="Genomic_DNA"/>
</dbReference>
<dbReference type="Proteomes" id="UP000289340">
    <property type="component" value="Chromosome 18"/>
</dbReference>
<dbReference type="AlphaFoldDB" id="A0A445FTI8"/>
<comment type="caution">
    <text evidence="2">The sequence shown here is derived from an EMBL/GenBank/DDBJ whole genome shotgun (WGS) entry which is preliminary data.</text>
</comment>
<reference evidence="2 3" key="1">
    <citation type="submission" date="2018-09" db="EMBL/GenBank/DDBJ databases">
        <title>A high-quality reference genome of wild soybean provides a powerful tool to mine soybean genomes.</title>
        <authorList>
            <person name="Xie M."/>
            <person name="Chung C.Y.L."/>
            <person name="Li M.-W."/>
            <person name="Wong F.-L."/>
            <person name="Chan T.-F."/>
            <person name="Lam H.-M."/>
        </authorList>
    </citation>
    <scope>NUCLEOTIDE SEQUENCE [LARGE SCALE GENOMIC DNA]</scope>
    <source>
        <strain evidence="3">cv. W05</strain>
        <tissue evidence="2">Hypocotyl of etiolated seedlings</tissue>
    </source>
</reference>
<proteinExistence type="predicted"/>
<gene>
    <name evidence="2" type="ORF">D0Y65_048584</name>
</gene>
<organism evidence="2 3">
    <name type="scientific">Glycine soja</name>
    <name type="common">Wild soybean</name>
    <dbReference type="NCBI Taxonomy" id="3848"/>
    <lineage>
        <taxon>Eukaryota</taxon>
        <taxon>Viridiplantae</taxon>
        <taxon>Streptophyta</taxon>
        <taxon>Embryophyta</taxon>
        <taxon>Tracheophyta</taxon>
        <taxon>Spermatophyta</taxon>
        <taxon>Magnoliopsida</taxon>
        <taxon>eudicotyledons</taxon>
        <taxon>Gunneridae</taxon>
        <taxon>Pentapetalae</taxon>
        <taxon>rosids</taxon>
        <taxon>fabids</taxon>
        <taxon>Fabales</taxon>
        <taxon>Fabaceae</taxon>
        <taxon>Papilionoideae</taxon>
        <taxon>50 kb inversion clade</taxon>
        <taxon>NPAAA clade</taxon>
        <taxon>indigoferoid/millettioid clade</taxon>
        <taxon>Phaseoleae</taxon>
        <taxon>Glycine</taxon>
        <taxon>Glycine subgen. Soja</taxon>
    </lineage>
</organism>
<dbReference type="PANTHER" id="PTHR47481:SF22">
    <property type="entry name" value="RETROTRANSPOSON GAG DOMAIN-CONTAINING PROTEIN"/>
    <property type="match status" value="1"/>
</dbReference>
<accession>A0A445FTI8</accession>
<dbReference type="PANTHER" id="PTHR47481">
    <property type="match status" value="1"/>
</dbReference>
<evidence type="ECO:0000313" key="3">
    <source>
        <dbReference type="Proteomes" id="UP000289340"/>
    </source>
</evidence>
<evidence type="ECO:0000313" key="2">
    <source>
        <dbReference type="EMBL" id="RZB52191.1"/>
    </source>
</evidence>
<dbReference type="Pfam" id="PF14223">
    <property type="entry name" value="Retrotran_gag_2"/>
    <property type="match status" value="1"/>
</dbReference>
<feature type="region of interest" description="Disordered" evidence="1">
    <location>
        <begin position="1"/>
        <end position="22"/>
    </location>
</feature>
<name>A0A445FTI8_GLYSO</name>
<evidence type="ECO:0000256" key="1">
    <source>
        <dbReference type="SAM" id="MobiDB-lite"/>
    </source>
</evidence>
<keyword evidence="3" id="KW-1185">Reference proteome</keyword>
<protein>
    <submittedName>
        <fullName evidence="2">Retrovirus-related Pol polyprotein from transposon RE1</fullName>
    </submittedName>
</protein>